<sequence length="57" mass="6705">MKFIRSRLSDETEKRQTWHVNLPIYICSLLVLFLYRDLLHVLCCEPDHDTVRGAAST</sequence>
<evidence type="ECO:0000313" key="2">
    <source>
        <dbReference type="EMBL" id="JAD89570.1"/>
    </source>
</evidence>
<dbReference type="AlphaFoldDB" id="A0A0A9DV85"/>
<evidence type="ECO:0000256" key="1">
    <source>
        <dbReference type="SAM" id="Phobius"/>
    </source>
</evidence>
<proteinExistence type="predicted"/>
<reference evidence="2" key="2">
    <citation type="journal article" date="2015" name="Data Brief">
        <title>Shoot transcriptome of the giant reed, Arundo donax.</title>
        <authorList>
            <person name="Barrero R.A."/>
            <person name="Guerrero F.D."/>
            <person name="Moolhuijzen P."/>
            <person name="Goolsby J.A."/>
            <person name="Tidwell J."/>
            <person name="Bellgard S.E."/>
            <person name="Bellgard M.I."/>
        </authorList>
    </citation>
    <scope>NUCLEOTIDE SEQUENCE</scope>
    <source>
        <tissue evidence="2">Shoot tissue taken approximately 20 cm above the soil surface</tissue>
    </source>
</reference>
<organism evidence="2">
    <name type="scientific">Arundo donax</name>
    <name type="common">Giant reed</name>
    <name type="synonym">Donax arundinaceus</name>
    <dbReference type="NCBI Taxonomy" id="35708"/>
    <lineage>
        <taxon>Eukaryota</taxon>
        <taxon>Viridiplantae</taxon>
        <taxon>Streptophyta</taxon>
        <taxon>Embryophyta</taxon>
        <taxon>Tracheophyta</taxon>
        <taxon>Spermatophyta</taxon>
        <taxon>Magnoliopsida</taxon>
        <taxon>Liliopsida</taxon>
        <taxon>Poales</taxon>
        <taxon>Poaceae</taxon>
        <taxon>PACMAD clade</taxon>
        <taxon>Arundinoideae</taxon>
        <taxon>Arundineae</taxon>
        <taxon>Arundo</taxon>
    </lineage>
</organism>
<dbReference type="EMBL" id="GBRH01208325">
    <property type="protein sequence ID" value="JAD89570.1"/>
    <property type="molecule type" value="Transcribed_RNA"/>
</dbReference>
<name>A0A0A9DV85_ARUDO</name>
<protein>
    <submittedName>
        <fullName evidence="2">Uncharacterized protein</fullName>
    </submittedName>
</protein>
<keyword evidence="1" id="KW-1133">Transmembrane helix</keyword>
<reference evidence="2" key="1">
    <citation type="submission" date="2014-09" db="EMBL/GenBank/DDBJ databases">
        <authorList>
            <person name="Magalhaes I.L.F."/>
            <person name="Oliveira U."/>
            <person name="Santos F.R."/>
            <person name="Vidigal T.H.D.A."/>
            <person name="Brescovit A.D."/>
            <person name="Santos A.J."/>
        </authorList>
    </citation>
    <scope>NUCLEOTIDE SEQUENCE</scope>
    <source>
        <tissue evidence="2">Shoot tissue taken approximately 20 cm above the soil surface</tissue>
    </source>
</reference>
<feature type="transmembrane region" description="Helical" evidence="1">
    <location>
        <begin position="20"/>
        <end position="36"/>
    </location>
</feature>
<accession>A0A0A9DV85</accession>
<keyword evidence="1" id="KW-0812">Transmembrane</keyword>
<keyword evidence="1" id="KW-0472">Membrane</keyword>